<keyword evidence="5" id="KW-0012">Acyltransferase</keyword>
<evidence type="ECO:0000256" key="3">
    <source>
        <dbReference type="ARBA" id="ARBA00021528"/>
    </source>
</evidence>
<dbReference type="Pfam" id="PF01515">
    <property type="entry name" value="PTA_PTB"/>
    <property type="match status" value="1"/>
</dbReference>
<organism evidence="8 9">
    <name type="scientific">Campylobacter blaseri</name>
    <dbReference type="NCBI Taxonomy" id="2042961"/>
    <lineage>
        <taxon>Bacteria</taxon>
        <taxon>Pseudomonadati</taxon>
        <taxon>Campylobacterota</taxon>
        <taxon>Epsilonproteobacteria</taxon>
        <taxon>Campylobacterales</taxon>
        <taxon>Campylobacteraceae</taxon>
        <taxon>Campylobacter</taxon>
    </lineage>
</organism>
<dbReference type="Gene3D" id="3.40.50.10950">
    <property type="match status" value="1"/>
</dbReference>
<proteinExistence type="predicted"/>
<dbReference type="InterPro" id="IPR050500">
    <property type="entry name" value="Phos_Acetyltrans/Butyryltrans"/>
</dbReference>
<comment type="caution">
    <text evidence="8">The sequence shown here is derived from an EMBL/GenBank/DDBJ whole genome shotgun (WGS) entry which is preliminary data.</text>
</comment>
<evidence type="ECO:0000259" key="7">
    <source>
        <dbReference type="Pfam" id="PF01515"/>
    </source>
</evidence>
<dbReference type="Proteomes" id="UP000240535">
    <property type="component" value="Unassembled WGS sequence"/>
</dbReference>
<dbReference type="InterPro" id="IPR002505">
    <property type="entry name" value="PTA_PTB"/>
</dbReference>
<dbReference type="InterPro" id="IPR004614">
    <property type="entry name" value="P_AcTrfase"/>
</dbReference>
<evidence type="ECO:0000256" key="2">
    <source>
        <dbReference type="ARBA" id="ARBA00012707"/>
    </source>
</evidence>
<dbReference type="NCBIfam" id="NF007233">
    <property type="entry name" value="PRK09653.1"/>
    <property type="match status" value="1"/>
</dbReference>
<evidence type="ECO:0000256" key="5">
    <source>
        <dbReference type="ARBA" id="ARBA00023315"/>
    </source>
</evidence>
<dbReference type="EC" id="2.3.1.8" evidence="2"/>
<dbReference type="AlphaFoldDB" id="A0A2P8R2Q1"/>
<dbReference type="OrthoDB" id="9808984at2"/>
<evidence type="ECO:0000313" key="8">
    <source>
        <dbReference type="EMBL" id="PSM52794.1"/>
    </source>
</evidence>
<comment type="pathway">
    <text evidence="1">Metabolic intermediate biosynthesis; acetyl-CoA biosynthesis; acetyl-CoA from acetate: step 2/2.</text>
</comment>
<dbReference type="PANTHER" id="PTHR43356:SF3">
    <property type="entry name" value="PHOSPHATE ACETYLTRANSFERASE"/>
    <property type="match status" value="1"/>
</dbReference>
<feature type="domain" description="Phosphate acetyl/butaryl transferase" evidence="7">
    <location>
        <begin position="175"/>
        <end position="491"/>
    </location>
</feature>
<accession>A0A2P8R2Q1</accession>
<sequence length="496" mass="55104">MPIYSDRLNLKNLDILKILLQDSYKKIAFFAPIETGCSVNLNSCLSAEEFEEYILDENKKEIRKKIIKRYEELLELSDLVIVLGVKISYLDSFEINSTIAKDLNIPIIGDYQSSKLFKFHNIKCKKYSVENLGYISDDKIYFKNGDSFTLNGLNQNILIENLISYKNNITTPVKFEYDLFKKAKNNLKIVVLPEGNDERILKAADILLKSKAVKLIILGKEEDVAKKASDLKLDLSSAEIIDNEKNTLLDEFANIFYELRKHKGVDLQKAKDSVKNRNYFATMLVYTGKAEAVVSGADGTTADTIRPALQIIKTKPGISSVSGSFFICLDTKVYLFADCAIVQDPNIEQLVDSVIASIDTAKSFKMDPKVAMLSYSTLDSGFGKSVDLVKEATLLAKEKLPNELIDGPIQFDAAVDEVVASKKMPNSKVAGNANVFIFPDLNSGNIAYKAVQRTANAVAIGPLLQGLKKPINDLSRGCKVEDIVNTVLMSAIQARK</sequence>
<dbReference type="InterPro" id="IPR042113">
    <property type="entry name" value="P_AcTrfase_dom1"/>
</dbReference>
<dbReference type="GO" id="GO:0008959">
    <property type="term" value="F:phosphate acetyltransferase activity"/>
    <property type="evidence" value="ECO:0007669"/>
    <property type="project" value="UniProtKB-EC"/>
</dbReference>
<evidence type="ECO:0000256" key="1">
    <source>
        <dbReference type="ARBA" id="ARBA00004989"/>
    </source>
</evidence>
<dbReference type="PANTHER" id="PTHR43356">
    <property type="entry name" value="PHOSPHATE ACETYLTRANSFERASE"/>
    <property type="match status" value="1"/>
</dbReference>
<name>A0A2P8R2Q1_9BACT</name>
<dbReference type="Gene3D" id="3.40.50.10750">
    <property type="entry name" value="Isocitrate/Isopropylmalate dehydrogenase-like"/>
    <property type="match status" value="1"/>
</dbReference>
<keyword evidence="4 8" id="KW-0808">Transferase</keyword>
<protein>
    <recommendedName>
        <fullName evidence="3">Phosphate acetyltransferase</fullName>
        <ecNumber evidence="2">2.3.1.8</ecNumber>
    </recommendedName>
    <alternativeName>
        <fullName evidence="6">Phosphotransacetylase</fullName>
    </alternativeName>
</protein>
<dbReference type="InterPro" id="IPR042112">
    <property type="entry name" value="P_AcTrfase_dom2"/>
</dbReference>
<gene>
    <name evidence="8" type="ORF">CQ405_03260</name>
</gene>
<reference evidence="9" key="1">
    <citation type="submission" date="2017-10" db="EMBL/GenBank/DDBJ databases">
        <title>Campylobacter species from seals.</title>
        <authorList>
            <person name="Gilbert M.J."/>
            <person name="Zomer A.L."/>
            <person name="Timmerman A.J."/>
            <person name="Duim B."/>
            <person name="Wagenaar J.A."/>
        </authorList>
    </citation>
    <scope>NUCLEOTIDE SEQUENCE [LARGE SCALE GENOMIC DNA]</scope>
    <source>
        <strain evidence="9">17S00004-5</strain>
    </source>
</reference>
<evidence type="ECO:0000256" key="6">
    <source>
        <dbReference type="ARBA" id="ARBA00031108"/>
    </source>
</evidence>
<dbReference type="SUPFAM" id="SSF53659">
    <property type="entry name" value="Isocitrate/Isopropylmalate dehydrogenase-like"/>
    <property type="match status" value="1"/>
</dbReference>
<keyword evidence="9" id="KW-1185">Reference proteome</keyword>
<dbReference type="EMBL" id="PDHH01000002">
    <property type="protein sequence ID" value="PSM52794.1"/>
    <property type="molecule type" value="Genomic_DNA"/>
</dbReference>
<evidence type="ECO:0000256" key="4">
    <source>
        <dbReference type="ARBA" id="ARBA00022679"/>
    </source>
</evidence>
<evidence type="ECO:0000313" key="9">
    <source>
        <dbReference type="Proteomes" id="UP000240535"/>
    </source>
</evidence>
<dbReference type="NCBIfam" id="NF004167">
    <property type="entry name" value="PRK05632.1"/>
    <property type="match status" value="1"/>
</dbReference>
<dbReference type="NCBIfam" id="TIGR00651">
    <property type="entry name" value="pta"/>
    <property type="match status" value="1"/>
</dbReference>